<keyword evidence="2" id="KW-1185">Reference proteome</keyword>
<dbReference type="PANTHER" id="PTHR21310:SF37">
    <property type="entry name" value="AMINOGLYCOSIDE PHOSPHOTRANSFERASE DOMAIN-CONTAINING PROTEIN"/>
    <property type="match status" value="1"/>
</dbReference>
<dbReference type="InterPro" id="IPR011009">
    <property type="entry name" value="Kinase-like_dom_sf"/>
</dbReference>
<organism evidence="1 2">
    <name type="scientific">Penicillium desertorum</name>
    <dbReference type="NCBI Taxonomy" id="1303715"/>
    <lineage>
        <taxon>Eukaryota</taxon>
        <taxon>Fungi</taxon>
        <taxon>Dikarya</taxon>
        <taxon>Ascomycota</taxon>
        <taxon>Pezizomycotina</taxon>
        <taxon>Eurotiomycetes</taxon>
        <taxon>Eurotiomycetidae</taxon>
        <taxon>Eurotiales</taxon>
        <taxon>Aspergillaceae</taxon>
        <taxon>Penicillium</taxon>
    </lineage>
</organism>
<accession>A0A9W9X0A3</accession>
<dbReference type="Gene3D" id="3.30.200.20">
    <property type="entry name" value="Phosphorylase Kinase, domain 1"/>
    <property type="match status" value="1"/>
</dbReference>
<evidence type="ECO:0000313" key="1">
    <source>
        <dbReference type="EMBL" id="KAJ5479431.1"/>
    </source>
</evidence>
<evidence type="ECO:0008006" key="3">
    <source>
        <dbReference type="Google" id="ProtNLM"/>
    </source>
</evidence>
<dbReference type="InterPro" id="IPR051678">
    <property type="entry name" value="AGP_Transferase"/>
</dbReference>
<name>A0A9W9X0A3_9EURO</name>
<protein>
    <recommendedName>
        <fullName evidence="3">Aminoglycoside phosphotransferase domain-containing protein</fullName>
    </recommendedName>
</protein>
<reference evidence="1" key="2">
    <citation type="journal article" date="2023" name="IMA Fungus">
        <title>Comparative genomic study of the Penicillium genus elucidates a diverse pangenome and 15 lateral gene transfer events.</title>
        <authorList>
            <person name="Petersen C."/>
            <person name="Sorensen T."/>
            <person name="Nielsen M.R."/>
            <person name="Sondergaard T.E."/>
            <person name="Sorensen J.L."/>
            <person name="Fitzpatrick D.A."/>
            <person name="Frisvad J.C."/>
            <person name="Nielsen K.L."/>
        </authorList>
    </citation>
    <scope>NUCLEOTIDE SEQUENCE</scope>
    <source>
        <strain evidence="1">IBT 17660</strain>
    </source>
</reference>
<dbReference type="Proteomes" id="UP001147760">
    <property type="component" value="Unassembled WGS sequence"/>
</dbReference>
<dbReference type="AlphaFoldDB" id="A0A9W9X0A3"/>
<dbReference type="PANTHER" id="PTHR21310">
    <property type="entry name" value="AMINOGLYCOSIDE PHOSPHOTRANSFERASE-RELATED-RELATED"/>
    <property type="match status" value="1"/>
</dbReference>
<proteinExistence type="predicted"/>
<gene>
    <name evidence="1" type="ORF">N7530_004940</name>
</gene>
<comment type="caution">
    <text evidence="1">The sequence shown here is derived from an EMBL/GenBank/DDBJ whole genome shotgun (WGS) entry which is preliminary data.</text>
</comment>
<evidence type="ECO:0000313" key="2">
    <source>
        <dbReference type="Proteomes" id="UP001147760"/>
    </source>
</evidence>
<dbReference type="EMBL" id="JAPWDO010000003">
    <property type="protein sequence ID" value="KAJ5479431.1"/>
    <property type="molecule type" value="Genomic_DNA"/>
</dbReference>
<reference evidence="1" key="1">
    <citation type="submission" date="2022-12" db="EMBL/GenBank/DDBJ databases">
        <authorList>
            <person name="Petersen C."/>
        </authorList>
    </citation>
    <scope>NUCLEOTIDE SEQUENCE</scope>
    <source>
        <strain evidence="1">IBT 17660</strain>
    </source>
</reference>
<dbReference type="SUPFAM" id="SSF56112">
    <property type="entry name" value="Protein kinase-like (PK-like)"/>
    <property type="match status" value="1"/>
</dbReference>
<dbReference type="OrthoDB" id="4325841at2759"/>
<sequence>MPQQKTSSLKTYFDELEETNGDDECKAWLSRAFDSRAELAVFVGRREGGGTGTYVGFLKGSFNISFRFSFDGQPDVIIRFPKPGHTATAYRDEKVMNDVQIMEYLRQNTDIPIPRVHSWGLITESPQHLGPFIIMDYVDGILLSTILKQPDQENMVLNPNIDNTILDKIYYQIAYYIFQLSQLTFASIGAISKDHTLATIAGYPNSQFPTAPFDRASDYLRSVANEYLIHLWTQRNLTDDTEIA</sequence>